<dbReference type="PROSITE" id="PS50928">
    <property type="entry name" value="ABC_TM1"/>
    <property type="match status" value="1"/>
</dbReference>
<sequence length="299" mass="33729">MKQISKPKSKVVRRNRLIAYTFLLPNILGFLIFILIPVIASFVMSFTTWNGFGKIEFIGLENYKNLFFDENFRISFINSILFTVISVPITLFLSVLIAIALNKGIRFVKVFRTAVFLPYVTATIAVAAVWQLIFNPSMGPINGFLMTLGIDNPPGWLSSPSWALVSVSIVYIWHSIGYYMILFLAGLQGIPNYLYEAADLDGAGAVSKFFNVTLPMLSPIVFFTTIIGVINSFKVFDLIYILTNGGPGRSTHVLVYDIYNTAFKQFEYGYASSMAYVLFMLILLFAFFQFKGQKKWGNE</sequence>
<dbReference type="EMBL" id="LS483476">
    <property type="protein sequence ID" value="SQI63222.1"/>
    <property type="molecule type" value="Genomic_DNA"/>
</dbReference>
<dbReference type="InterPro" id="IPR035906">
    <property type="entry name" value="MetI-like_sf"/>
</dbReference>
<keyword evidence="6 7" id="KW-0472">Membrane</keyword>
<evidence type="ECO:0000259" key="8">
    <source>
        <dbReference type="PROSITE" id="PS50928"/>
    </source>
</evidence>
<feature type="domain" description="ABC transmembrane type-1" evidence="8">
    <location>
        <begin position="76"/>
        <end position="289"/>
    </location>
</feature>
<dbReference type="PANTHER" id="PTHR30193:SF37">
    <property type="entry name" value="INNER MEMBRANE ABC TRANSPORTER PERMEASE PROTEIN YCJO"/>
    <property type="match status" value="1"/>
</dbReference>
<feature type="transmembrane region" description="Helical" evidence="7">
    <location>
        <begin position="268"/>
        <end position="288"/>
    </location>
</feature>
<feature type="transmembrane region" description="Helical" evidence="7">
    <location>
        <begin position="113"/>
        <end position="133"/>
    </location>
</feature>
<feature type="transmembrane region" description="Helical" evidence="7">
    <location>
        <begin position="208"/>
        <end position="230"/>
    </location>
</feature>
<dbReference type="PANTHER" id="PTHR30193">
    <property type="entry name" value="ABC TRANSPORTER PERMEASE PROTEIN"/>
    <property type="match status" value="1"/>
</dbReference>
<dbReference type="InterPro" id="IPR051393">
    <property type="entry name" value="ABC_transporter_permease"/>
</dbReference>
<accession>A0A2X4WXR5</accession>
<evidence type="ECO:0000256" key="4">
    <source>
        <dbReference type="ARBA" id="ARBA00022692"/>
    </source>
</evidence>
<comment type="similarity">
    <text evidence="7">Belongs to the binding-protein-dependent transport system permease family.</text>
</comment>
<dbReference type="Pfam" id="PF00528">
    <property type="entry name" value="BPD_transp_1"/>
    <property type="match status" value="1"/>
</dbReference>
<keyword evidence="5 7" id="KW-1133">Transmembrane helix</keyword>
<dbReference type="GO" id="GO:0005886">
    <property type="term" value="C:plasma membrane"/>
    <property type="evidence" value="ECO:0007669"/>
    <property type="project" value="UniProtKB-SubCell"/>
</dbReference>
<proteinExistence type="inferred from homology"/>
<evidence type="ECO:0000256" key="2">
    <source>
        <dbReference type="ARBA" id="ARBA00022448"/>
    </source>
</evidence>
<feature type="transmembrane region" description="Helical" evidence="7">
    <location>
        <begin position="20"/>
        <end position="44"/>
    </location>
</feature>
<evidence type="ECO:0000256" key="5">
    <source>
        <dbReference type="ARBA" id="ARBA00022989"/>
    </source>
</evidence>
<dbReference type="CDD" id="cd06261">
    <property type="entry name" value="TM_PBP2"/>
    <property type="match status" value="1"/>
</dbReference>
<dbReference type="Gene3D" id="1.10.3720.10">
    <property type="entry name" value="MetI-like"/>
    <property type="match status" value="1"/>
</dbReference>
<dbReference type="SUPFAM" id="SSF160964">
    <property type="entry name" value="MalF N-terminal region-like"/>
    <property type="match status" value="1"/>
</dbReference>
<feature type="transmembrane region" description="Helical" evidence="7">
    <location>
        <begin position="162"/>
        <end position="187"/>
    </location>
</feature>
<evidence type="ECO:0000256" key="6">
    <source>
        <dbReference type="ARBA" id="ARBA00023136"/>
    </source>
</evidence>
<gene>
    <name evidence="9" type="primary">ugpA_26</name>
    <name evidence="9" type="ORF">NCTC4824_03981</name>
</gene>
<keyword evidence="3" id="KW-1003">Cell membrane</keyword>
<evidence type="ECO:0000313" key="9">
    <source>
        <dbReference type="EMBL" id="SQI63222.1"/>
    </source>
</evidence>
<reference evidence="9 10" key="1">
    <citation type="submission" date="2018-06" db="EMBL/GenBank/DDBJ databases">
        <authorList>
            <consortium name="Pathogen Informatics"/>
            <person name="Doyle S."/>
        </authorList>
    </citation>
    <scope>NUCLEOTIDE SEQUENCE [LARGE SCALE GENOMIC DNA]</scope>
    <source>
        <strain evidence="9 10">NCTC4824</strain>
    </source>
</reference>
<evidence type="ECO:0000256" key="1">
    <source>
        <dbReference type="ARBA" id="ARBA00004651"/>
    </source>
</evidence>
<feature type="transmembrane region" description="Helical" evidence="7">
    <location>
        <begin position="76"/>
        <end position="101"/>
    </location>
</feature>
<evidence type="ECO:0000256" key="7">
    <source>
        <dbReference type="RuleBase" id="RU363032"/>
    </source>
</evidence>
<evidence type="ECO:0000256" key="3">
    <source>
        <dbReference type="ARBA" id="ARBA00022475"/>
    </source>
</evidence>
<dbReference type="STRING" id="1348624.GCA_001591545_02957"/>
<keyword evidence="4 7" id="KW-0812">Transmembrane</keyword>
<evidence type="ECO:0000313" key="10">
    <source>
        <dbReference type="Proteomes" id="UP000249134"/>
    </source>
</evidence>
<dbReference type="AlphaFoldDB" id="A0A2X4WXR5"/>
<comment type="subcellular location">
    <subcellularLocation>
        <location evidence="1 7">Cell membrane</location>
        <topology evidence="1 7">Multi-pass membrane protein</topology>
    </subcellularLocation>
</comment>
<dbReference type="GO" id="GO:0055085">
    <property type="term" value="P:transmembrane transport"/>
    <property type="evidence" value="ECO:0007669"/>
    <property type="project" value="InterPro"/>
</dbReference>
<dbReference type="KEGG" id="blen:NCTC4824_03981"/>
<dbReference type="Proteomes" id="UP000249134">
    <property type="component" value="Chromosome 1"/>
</dbReference>
<dbReference type="InterPro" id="IPR000515">
    <property type="entry name" value="MetI-like"/>
</dbReference>
<dbReference type="RefSeq" id="WP_218011616.1">
    <property type="nucleotide sequence ID" value="NZ_CBCSGM010000004.1"/>
</dbReference>
<dbReference type="SUPFAM" id="SSF161098">
    <property type="entry name" value="MetI-like"/>
    <property type="match status" value="1"/>
</dbReference>
<organism evidence="9 10">
    <name type="scientific">Lederbergia lenta</name>
    <name type="common">Bacillus lentus</name>
    <dbReference type="NCBI Taxonomy" id="1467"/>
    <lineage>
        <taxon>Bacteria</taxon>
        <taxon>Bacillati</taxon>
        <taxon>Bacillota</taxon>
        <taxon>Bacilli</taxon>
        <taxon>Bacillales</taxon>
        <taxon>Bacillaceae</taxon>
        <taxon>Lederbergia</taxon>
    </lineage>
</organism>
<keyword evidence="2 7" id="KW-0813">Transport</keyword>
<keyword evidence="10" id="KW-1185">Reference proteome</keyword>
<protein>
    <submittedName>
        <fullName evidence="9">Binding-protein-dependent transporter inner membrane component</fullName>
    </submittedName>
</protein>
<name>A0A2X4WXR5_LEDLE</name>